<dbReference type="RefSeq" id="WP_107289183.1">
    <property type="nucleotide sequence ID" value="NZ_PYNF01000003.1"/>
</dbReference>
<reference evidence="1 2" key="1">
    <citation type="submission" date="2018-01" db="EMBL/GenBank/DDBJ databases">
        <title>Whole genome sequencing of Histamine producing bacteria.</title>
        <authorList>
            <person name="Butler K."/>
        </authorList>
    </citation>
    <scope>NUCLEOTIDE SEQUENCE [LARGE SCALE GENOMIC DNA]</scope>
    <source>
        <strain evidence="1 2">FS-7.2</strain>
    </source>
</reference>
<proteinExistence type="predicted"/>
<dbReference type="Proteomes" id="UP000241426">
    <property type="component" value="Unassembled WGS sequence"/>
</dbReference>
<evidence type="ECO:0000313" key="2">
    <source>
        <dbReference type="Proteomes" id="UP000241426"/>
    </source>
</evidence>
<sequence>MANQLTTKNTLELTRPTYGGSYRLVTSDHPKSSISITGVEDESLKHFGRTFFFEVNLSIEMIDLDNIDWSVFTKIQEIIERKMNSLRSSTRESSPEFFKNRRNEAIKETTRELELLTKIQAAKG</sequence>
<protein>
    <submittedName>
        <fullName evidence="1">Uncharacterized protein</fullName>
    </submittedName>
</protein>
<dbReference type="AlphaFoldDB" id="A0A2T3KLM0"/>
<name>A0A2T3KLM0_9GAMM</name>
<gene>
    <name evidence="1" type="ORF">C9J27_05305</name>
</gene>
<comment type="caution">
    <text evidence="1">The sequence shown here is derived from an EMBL/GenBank/DDBJ whole genome shotgun (WGS) entry which is preliminary data.</text>
</comment>
<dbReference type="EMBL" id="PYNF01000003">
    <property type="protein sequence ID" value="PSV00553.1"/>
    <property type="molecule type" value="Genomic_DNA"/>
</dbReference>
<accession>A0A2T3KLM0</accession>
<evidence type="ECO:0000313" key="1">
    <source>
        <dbReference type="EMBL" id="PSV00553.1"/>
    </source>
</evidence>
<organism evidence="1 2">
    <name type="scientific">Photobacterium kishitanii</name>
    <dbReference type="NCBI Taxonomy" id="318456"/>
    <lineage>
        <taxon>Bacteria</taxon>
        <taxon>Pseudomonadati</taxon>
        <taxon>Pseudomonadota</taxon>
        <taxon>Gammaproteobacteria</taxon>
        <taxon>Vibrionales</taxon>
        <taxon>Vibrionaceae</taxon>
        <taxon>Photobacterium</taxon>
    </lineage>
</organism>